<feature type="compositionally biased region" description="Polar residues" evidence="2">
    <location>
        <begin position="1027"/>
        <end position="1038"/>
    </location>
</feature>
<feature type="region of interest" description="Disordered" evidence="2">
    <location>
        <begin position="294"/>
        <end position="341"/>
    </location>
</feature>
<feature type="region of interest" description="Disordered" evidence="2">
    <location>
        <begin position="236"/>
        <end position="279"/>
    </location>
</feature>
<evidence type="ECO:0000313" key="4">
    <source>
        <dbReference type="EMBL" id="CAG7817620.1"/>
    </source>
</evidence>
<evidence type="ECO:0000256" key="1">
    <source>
        <dbReference type="SAM" id="Coils"/>
    </source>
</evidence>
<feature type="compositionally biased region" description="Polar residues" evidence="2">
    <location>
        <begin position="241"/>
        <end position="255"/>
    </location>
</feature>
<evidence type="ECO:0000313" key="5">
    <source>
        <dbReference type="Proteomes" id="UP000708208"/>
    </source>
</evidence>
<feature type="compositionally biased region" description="Polar residues" evidence="2">
    <location>
        <begin position="168"/>
        <end position="179"/>
    </location>
</feature>
<dbReference type="EMBL" id="CAJVCH010398678">
    <property type="protein sequence ID" value="CAG7817620.1"/>
    <property type="molecule type" value="Genomic_DNA"/>
</dbReference>
<dbReference type="InterPro" id="IPR003903">
    <property type="entry name" value="UIM_dom"/>
</dbReference>
<dbReference type="CDD" id="cd10142">
    <property type="entry name" value="HD_SAS6_N"/>
    <property type="match status" value="1"/>
</dbReference>
<dbReference type="PANTHER" id="PTHR44281">
    <property type="entry name" value="SPINDLE ASSEMBLY ABNORMAL PROTEIN 6 HOMOLOG"/>
    <property type="match status" value="1"/>
</dbReference>
<dbReference type="AlphaFoldDB" id="A0A8J2KMB4"/>
<accession>A0A8J2KMB4</accession>
<dbReference type="GO" id="GO:0005814">
    <property type="term" value="C:centriole"/>
    <property type="evidence" value="ECO:0007669"/>
    <property type="project" value="TreeGrafter"/>
</dbReference>
<dbReference type="GO" id="GO:0005813">
    <property type="term" value="C:centrosome"/>
    <property type="evidence" value="ECO:0007669"/>
    <property type="project" value="TreeGrafter"/>
</dbReference>
<dbReference type="Proteomes" id="UP000708208">
    <property type="component" value="Unassembled WGS sequence"/>
</dbReference>
<protein>
    <recommendedName>
        <fullName evidence="3">Spindle assembly abnormal protein 6 N-terminal domain-containing protein</fullName>
    </recommendedName>
</protein>
<organism evidence="4 5">
    <name type="scientific">Allacma fusca</name>
    <dbReference type="NCBI Taxonomy" id="39272"/>
    <lineage>
        <taxon>Eukaryota</taxon>
        <taxon>Metazoa</taxon>
        <taxon>Ecdysozoa</taxon>
        <taxon>Arthropoda</taxon>
        <taxon>Hexapoda</taxon>
        <taxon>Collembola</taxon>
        <taxon>Symphypleona</taxon>
        <taxon>Sminthuridae</taxon>
        <taxon>Allacma</taxon>
    </lineage>
</organism>
<feature type="region of interest" description="Disordered" evidence="2">
    <location>
        <begin position="1001"/>
        <end position="1049"/>
    </location>
</feature>
<dbReference type="Pfam" id="PF16531">
    <property type="entry name" value="SAS-6_N"/>
    <property type="match status" value="1"/>
</dbReference>
<feature type="region of interest" description="Disordered" evidence="2">
    <location>
        <begin position="154"/>
        <end position="180"/>
    </location>
</feature>
<name>A0A8J2KMB4_9HEXA</name>
<dbReference type="PANTHER" id="PTHR44281:SF2">
    <property type="entry name" value="SPINDLE ASSEMBLY ABNORMAL PROTEIN 6 HOMOLOG"/>
    <property type="match status" value="1"/>
</dbReference>
<feature type="compositionally biased region" description="Basic and acidic residues" evidence="2">
    <location>
        <begin position="315"/>
        <end position="327"/>
    </location>
</feature>
<feature type="region of interest" description="Disordered" evidence="2">
    <location>
        <begin position="934"/>
        <end position="961"/>
    </location>
</feature>
<gene>
    <name evidence="4" type="ORF">AFUS01_LOCUS28175</name>
</gene>
<dbReference type="GO" id="GO:0007099">
    <property type="term" value="P:centriole replication"/>
    <property type="evidence" value="ECO:0007669"/>
    <property type="project" value="TreeGrafter"/>
</dbReference>
<evidence type="ECO:0000259" key="3">
    <source>
        <dbReference type="Pfam" id="PF16531"/>
    </source>
</evidence>
<feature type="compositionally biased region" description="Polar residues" evidence="2">
    <location>
        <begin position="942"/>
        <end position="961"/>
    </location>
</feature>
<feature type="compositionally biased region" description="Basic and acidic residues" evidence="2">
    <location>
        <begin position="154"/>
        <end position="166"/>
    </location>
</feature>
<keyword evidence="1" id="KW-0175">Coiled coil</keyword>
<proteinExistence type="predicted"/>
<feature type="domain" description="Spindle assembly abnormal protein 6 N-terminal" evidence="3">
    <location>
        <begin position="450"/>
        <end position="556"/>
    </location>
</feature>
<dbReference type="Pfam" id="PF02809">
    <property type="entry name" value="UIM"/>
    <property type="match status" value="2"/>
</dbReference>
<dbReference type="OrthoDB" id="49058at2759"/>
<reference evidence="4" key="1">
    <citation type="submission" date="2021-06" db="EMBL/GenBank/DDBJ databases">
        <authorList>
            <person name="Hodson N. C."/>
            <person name="Mongue J. A."/>
            <person name="Jaron S. K."/>
        </authorList>
    </citation>
    <scope>NUCLEOTIDE SEQUENCE</scope>
</reference>
<sequence length="1065" mass="118246">MLAVQPSGDLKLMSGLRVAHLALKHRQGKNHKMRIVVFIGSPLENIEESELVRLAKRLKKEKVNVDVGAFGDELVKDQKVLNNFVDALNGRYGTASHLIVVPPGPTLTDALLNSPILQSEDGAPIGGMGGGGFDFGIDPNDDPEFALDLRVSMEEQRARQEAEARAQVESSNEGPSNEEQMLETALRMSILNHELSGGATASGGAAAVEAQGAPDFSSMSEEEQIAYAIQMSIQDGGIPSDTKSADTQPIDSASVKTEPVESKEVDTEGDAATADIEGKDHLKDILEGLPDFDMKKESEGADSSKAPAAASATKKSPEKDAKRKPDPKASSGPSKKNSLCMRTENGKDSIIKVHVPSLTTNSLKFQSVWSFSTTSHSFPKVHEMTGLTVGGSGDHVGKYTKVLPVSVRKDAGLFHPNGENISPNQSHMQSSGEQREFVRFTLTCPSAAYGTMNPQKEIVLRMTSDDNPLFYYHLRVTEAEFPTLRQQQGLLVDFSDFPAQLESLLDKCGSVGGRQEEDFGLSKPKFILVMKISERNTVLDIVESNPFKYLCHLSLEIKPGSDSEVKKFLGDVTSTLKKDLNLLQEKYSHLSSSMETELTRVNRLYEAKCAEFNQLREEVHNQTSSMTSRHFHELTEEKEKLLKLQSELVARFDQERMDTEKQNKQALKALQTRIATLESENQSLVLVKGNQESALQDATNRLQNCGEELKKLQQELSSVRQQNTKLDYDYHQIRMTKAECQREIQSLEKTIKKNEETIQKQHDTIIGLNYEKKQLEEQKQILTKDIEKVKTSSKITASELGKANEIIKKLQDDIRNSHAKYKLQASTLAENDRNIQELEKRINELERELSDLRSKLKATEEELVSTKTELHDTKEKATDFENKIQSNENMISWLNKQLNELQGLSELNKFRANLTQQDPANKNDISSLGTVIPKSGRLVSRNPPNRTLSDSQNNNITGNPIQTSPSWLHLYQSNGNTNHDMDLSSRLEHVSALGAILNQARPGARAEAGQTDEQVKASGNDYEANCAKSSKGNGNAKQPSWAKSKPKVTLDTMINKPTFPIWKNK</sequence>
<feature type="compositionally biased region" description="Low complexity" evidence="2">
    <location>
        <begin position="301"/>
        <end position="314"/>
    </location>
</feature>
<feature type="coiled-coil region" evidence="1">
    <location>
        <begin position="828"/>
        <end position="890"/>
    </location>
</feature>
<dbReference type="InterPro" id="IPR032396">
    <property type="entry name" value="SAS-6_N"/>
</dbReference>
<keyword evidence="5" id="KW-1185">Reference proteome</keyword>
<evidence type="ECO:0000256" key="2">
    <source>
        <dbReference type="SAM" id="MobiDB-lite"/>
    </source>
</evidence>
<dbReference type="SMART" id="SM00726">
    <property type="entry name" value="UIM"/>
    <property type="match status" value="3"/>
</dbReference>
<comment type="caution">
    <text evidence="4">The sequence shown here is derived from an EMBL/GenBank/DDBJ whole genome shotgun (WGS) entry which is preliminary data.</text>
</comment>
<feature type="coiled-coil region" evidence="1">
    <location>
        <begin position="660"/>
        <end position="792"/>
    </location>
</feature>